<evidence type="ECO:0000313" key="4">
    <source>
        <dbReference type="Proteomes" id="UP000760472"/>
    </source>
</evidence>
<reference evidence="2 4" key="1">
    <citation type="submission" date="2021-02" db="EMBL/GenBank/DDBJ databases">
        <title>A novel species of genus Amphritea isolated from a fishpond in China.</title>
        <authorList>
            <person name="Lu H."/>
        </authorList>
    </citation>
    <scope>NUCLEOTIDE SEQUENCE [LARGE SCALE GENOMIC DNA]</scope>
    <source>
        <strain evidence="2 4">RP18W</strain>
    </source>
</reference>
<accession>A0ABS2WCB9</accession>
<dbReference type="EMBL" id="JAFFZP010000037">
    <property type="protein sequence ID" value="MBN0989335.1"/>
    <property type="molecule type" value="Genomic_DNA"/>
</dbReference>
<feature type="transmembrane region" description="Helical" evidence="1">
    <location>
        <begin position="6"/>
        <end position="31"/>
    </location>
</feature>
<proteinExistence type="predicted"/>
<keyword evidence="4" id="KW-1185">Reference proteome</keyword>
<protein>
    <recommendedName>
        <fullName evidence="5">Outer membrane protein assembly factor BamE</fullName>
    </recommendedName>
</protein>
<evidence type="ECO:0000256" key="1">
    <source>
        <dbReference type="SAM" id="Phobius"/>
    </source>
</evidence>
<dbReference type="Proteomes" id="UP000760472">
    <property type="component" value="Unassembled WGS sequence"/>
</dbReference>
<organism evidence="2 4">
    <name type="scientific">Amphritea pacifica</name>
    <dbReference type="NCBI Taxonomy" id="2811233"/>
    <lineage>
        <taxon>Bacteria</taxon>
        <taxon>Pseudomonadati</taxon>
        <taxon>Pseudomonadota</taxon>
        <taxon>Gammaproteobacteria</taxon>
        <taxon>Oceanospirillales</taxon>
        <taxon>Oceanospirillaceae</taxon>
        <taxon>Amphritea</taxon>
    </lineage>
</organism>
<dbReference type="RefSeq" id="WP_205212134.1">
    <property type="nucleotide sequence ID" value="NZ_JAFFZO010000043.1"/>
</dbReference>
<keyword evidence="1" id="KW-0812">Transmembrane</keyword>
<sequence length="133" mass="15060">MHLLKIVQWILIVVGGVITVLVMLCALLFWYMSSGVFGTERFDKGAWNAPVSREQEASCYRGGMAKDIRDNVLSSETTKEDVIVLLGSPEGDITKQVYKYDLGMCSGLRMDYDDLRIYFDDQGHYTHAKIVQN</sequence>
<evidence type="ECO:0008006" key="5">
    <source>
        <dbReference type="Google" id="ProtNLM"/>
    </source>
</evidence>
<dbReference type="EMBL" id="JAFFZP010000037">
    <property type="protein sequence ID" value="MBN0989334.1"/>
    <property type="molecule type" value="Genomic_DNA"/>
</dbReference>
<keyword evidence="1" id="KW-1133">Transmembrane helix</keyword>
<name>A0ABS2WCB9_9GAMM</name>
<evidence type="ECO:0000313" key="3">
    <source>
        <dbReference type="EMBL" id="MBN0989335.1"/>
    </source>
</evidence>
<gene>
    <name evidence="2" type="ORF">JW498_18365</name>
    <name evidence="3" type="ORF">JW498_18370</name>
</gene>
<evidence type="ECO:0000313" key="2">
    <source>
        <dbReference type="EMBL" id="MBN0989334.1"/>
    </source>
</evidence>
<comment type="caution">
    <text evidence="2">The sequence shown here is derived from an EMBL/GenBank/DDBJ whole genome shotgun (WGS) entry which is preliminary data.</text>
</comment>
<keyword evidence="1" id="KW-0472">Membrane</keyword>